<evidence type="ECO:0000313" key="3">
    <source>
        <dbReference type="Proteomes" id="UP000261111"/>
    </source>
</evidence>
<evidence type="ECO:0000313" key="2">
    <source>
        <dbReference type="EMBL" id="RGC27269.1"/>
    </source>
</evidence>
<feature type="region of interest" description="Disordered" evidence="1">
    <location>
        <begin position="50"/>
        <end position="79"/>
    </location>
</feature>
<accession>A0A3E2WJJ6</accession>
<gene>
    <name evidence="2" type="ORF">DWX41_18550</name>
</gene>
<comment type="caution">
    <text evidence="2">The sequence shown here is derived from an EMBL/GenBank/DDBJ whole genome shotgun (WGS) entry which is preliminary data.</text>
</comment>
<organism evidence="2 3">
    <name type="scientific">Hungatella hathewayi</name>
    <dbReference type="NCBI Taxonomy" id="154046"/>
    <lineage>
        <taxon>Bacteria</taxon>
        <taxon>Bacillati</taxon>
        <taxon>Bacillota</taxon>
        <taxon>Clostridia</taxon>
        <taxon>Lachnospirales</taxon>
        <taxon>Lachnospiraceae</taxon>
        <taxon>Hungatella</taxon>
    </lineage>
</organism>
<reference evidence="2 3" key="1">
    <citation type="submission" date="2018-08" db="EMBL/GenBank/DDBJ databases">
        <title>A genome reference for cultivated species of the human gut microbiota.</title>
        <authorList>
            <person name="Zou Y."/>
            <person name="Xue W."/>
            <person name="Luo G."/>
        </authorList>
    </citation>
    <scope>NUCLEOTIDE SEQUENCE [LARGE SCALE GENOMIC DNA]</scope>
    <source>
        <strain evidence="2 3">AF19-21</strain>
    </source>
</reference>
<dbReference type="EMBL" id="QVIA01000025">
    <property type="protein sequence ID" value="RGC27269.1"/>
    <property type="molecule type" value="Genomic_DNA"/>
</dbReference>
<dbReference type="SUPFAM" id="SSF53850">
    <property type="entry name" value="Periplasmic binding protein-like II"/>
    <property type="match status" value="1"/>
</dbReference>
<dbReference type="PANTHER" id="PTHR43649:SF12">
    <property type="entry name" value="DIACETYLCHITOBIOSE BINDING PROTEIN DASA"/>
    <property type="match status" value="1"/>
</dbReference>
<feature type="compositionally biased region" description="Basic and acidic residues" evidence="1">
    <location>
        <begin position="58"/>
        <end position="74"/>
    </location>
</feature>
<dbReference type="PANTHER" id="PTHR43649">
    <property type="entry name" value="ARABINOSE-BINDING PROTEIN-RELATED"/>
    <property type="match status" value="1"/>
</dbReference>
<name>A0A3E2WJJ6_9FIRM</name>
<proteinExistence type="predicted"/>
<dbReference type="AlphaFoldDB" id="A0A3E2WJJ6"/>
<evidence type="ECO:0000256" key="1">
    <source>
        <dbReference type="SAM" id="MobiDB-lite"/>
    </source>
</evidence>
<dbReference type="InterPro" id="IPR050490">
    <property type="entry name" value="Bact_solute-bd_prot1"/>
</dbReference>
<dbReference type="Pfam" id="PF01547">
    <property type="entry name" value="SBP_bac_1"/>
    <property type="match status" value="1"/>
</dbReference>
<dbReference type="Proteomes" id="UP000261111">
    <property type="component" value="Unassembled WGS sequence"/>
</dbReference>
<dbReference type="InterPro" id="IPR006059">
    <property type="entry name" value="SBP"/>
</dbReference>
<dbReference type="Gene3D" id="3.40.190.10">
    <property type="entry name" value="Periplasmic binding protein-like II"/>
    <property type="match status" value="1"/>
</dbReference>
<protein>
    <submittedName>
        <fullName evidence="2">Extracellular solute-binding protein</fullName>
    </submittedName>
</protein>
<sequence>MDEILLAAGSDKPAIQREGMVKVMKKKIISLILLCTLVFSTTLWGCGSSKDTAADSADTSKEASDETETTDGKGGKTKITVLRPGDQEKVEAFMEPAIEQFEKDNPDIDVEIMYESWAGWIQKYPTSFEAGTQPDVIFWWDNKMNDSSAHEHLVKLDDYLSEDFFSQIPDSVWNLVNTSGLDGTYYVPSSVDTAVLYYNKEVFEAAGLDPEAPPATWDELLAAAKAIKEKAGVPGIGVPAITGSEVLEEFVGMFINQATDAPILDDKSMPLFDTDEGLEAVKFVEQLVPYVQDSPTEYGRGELRPLLRDGGVGMLIDGPWGVAAYTAAFGENLDESKIGIAKIPLAPNGKEIAWAGTNGWIATRDETAEASAKLIEYLMSPEVIIEHHLAYGSAPLYESEFDNPSFQYDFWKVFYDEAQDYKLYGMIGKDSATPAAYYTALEEVWQQLILGQLSAEDALKAAAEAAEGVTSRNQ</sequence>